<dbReference type="InterPro" id="IPR015797">
    <property type="entry name" value="NUDIX_hydrolase-like_dom_sf"/>
</dbReference>
<evidence type="ECO:0000313" key="2">
    <source>
        <dbReference type="EMBL" id="SFC68275.1"/>
    </source>
</evidence>
<dbReference type="AlphaFoldDB" id="A0A1I1L5P8"/>
<proteinExistence type="predicted"/>
<organism evidence="2 3">
    <name type="scientific">Zunongwangia mangrovi</name>
    <dbReference type="NCBI Taxonomy" id="1334022"/>
    <lineage>
        <taxon>Bacteria</taxon>
        <taxon>Pseudomonadati</taxon>
        <taxon>Bacteroidota</taxon>
        <taxon>Flavobacteriia</taxon>
        <taxon>Flavobacteriales</taxon>
        <taxon>Flavobacteriaceae</taxon>
        <taxon>Zunongwangia</taxon>
    </lineage>
</organism>
<dbReference type="STRING" id="1334022.SAMN04487907_10762"/>
<evidence type="ECO:0000259" key="1">
    <source>
        <dbReference type="PROSITE" id="PS51462"/>
    </source>
</evidence>
<accession>A0A1I1L5P8</accession>
<dbReference type="SUPFAM" id="SSF55811">
    <property type="entry name" value="Nudix"/>
    <property type="match status" value="1"/>
</dbReference>
<keyword evidence="3" id="KW-1185">Reference proteome</keyword>
<dbReference type="OrthoDB" id="9786141at2"/>
<name>A0A1I1L5P8_9FLAO</name>
<sequence length="229" mass="26862">MIHSYSSEDKVLLAVDCIIFGFDEEELKILLIKRDFEPERGKWSLMGGFLKKDENLDHAANRILHHLTGINNVYLEQLYNFSKVDRDPVERTLSVSYFALINIAEHNTELTENYSAKWFTLSEAPDLIFDHSKMVKHAISRLRYRASNGPIGFELLPEKFTMRQLQKLYEAILGEELDKRNFINKINSFDILVKLDEKDMSSSRKGSFLYKFDQEKYKRKTDDGFSFKL</sequence>
<protein>
    <submittedName>
        <fullName evidence="2">ADP-ribose pyrophosphatase YjhB, NUDIX family</fullName>
    </submittedName>
</protein>
<dbReference type="CDD" id="cd18873">
    <property type="entry name" value="NUDIX_NadM_like"/>
    <property type="match status" value="1"/>
</dbReference>
<evidence type="ECO:0000313" key="3">
    <source>
        <dbReference type="Proteomes" id="UP000199438"/>
    </source>
</evidence>
<dbReference type="SUPFAM" id="SSF46785">
    <property type="entry name" value="Winged helix' DNA-binding domain"/>
    <property type="match status" value="1"/>
</dbReference>
<dbReference type="InterPro" id="IPR000086">
    <property type="entry name" value="NUDIX_hydrolase_dom"/>
</dbReference>
<dbReference type="Gene3D" id="1.10.10.10">
    <property type="entry name" value="Winged helix-like DNA-binding domain superfamily/Winged helix DNA-binding domain"/>
    <property type="match status" value="1"/>
</dbReference>
<gene>
    <name evidence="2" type="ORF">SAMN04487907_10762</name>
</gene>
<dbReference type="PANTHER" id="PTHR43736:SF4">
    <property type="entry name" value="SLR1690 PROTEIN"/>
    <property type="match status" value="1"/>
</dbReference>
<dbReference type="EMBL" id="FOKV01000007">
    <property type="protein sequence ID" value="SFC68275.1"/>
    <property type="molecule type" value="Genomic_DNA"/>
</dbReference>
<reference evidence="3" key="1">
    <citation type="submission" date="2016-10" db="EMBL/GenBank/DDBJ databases">
        <authorList>
            <person name="Varghese N."/>
            <person name="Submissions S."/>
        </authorList>
    </citation>
    <scope>NUCLEOTIDE SEQUENCE [LARGE SCALE GENOMIC DNA]</scope>
    <source>
        <strain evidence="3">DSM 24499</strain>
    </source>
</reference>
<dbReference type="Pfam" id="PF21906">
    <property type="entry name" value="WHD_NrtR"/>
    <property type="match status" value="1"/>
</dbReference>
<dbReference type="Proteomes" id="UP000199438">
    <property type="component" value="Unassembled WGS sequence"/>
</dbReference>
<dbReference type="InterPro" id="IPR036388">
    <property type="entry name" value="WH-like_DNA-bd_sf"/>
</dbReference>
<dbReference type="InterPro" id="IPR036390">
    <property type="entry name" value="WH_DNA-bd_sf"/>
</dbReference>
<feature type="domain" description="Nudix hydrolase" evidence="1">
    <location>
        <begin position="12"/>
        <end position="142"/>
    </location>
</feature>
<dbReference type="Pfam" id="PF00293">
    <property type="entry name" value="NUDIX"/>
    <property type="match status" value="1"/>
</dbReference>
<dbReference type="Gene3D" id="3.90.79.10">
    <property type="entry name" value="Nucleoside Triphosphate Pyrophosphohydrolase"/>
    <property type="match status" value="1"/>
</dbReference>
<dbReference type="PANTHER" id="PTHR43736">
    <property type="entry name" value="ADP-RIBOSE PYROPHOSPHATASE"/>
    <property type="match status" value="1"/>
</dbReference>
<dbReference type="RefSeq" id="WP_092543770.1">
    <property type="nucleotide sequence ID" value="NZ_FOKV01000007.1"/>
</dbReference>
<dbReference type="PROSITE" id="PS51462">
    <property type="entry name" value="NUDIX"/>
    <property type="match status" value="1"/>
</dbReference>
<dbReference type="InterPro" id="IPR054105">
    <property type="entry name" value="WHD_NrtR"/>
</dbReference>